<dbReference type="InterPro" id="IPR016187">
    <property type="entry name" value="CTDL_fold"/>
</dbReference>
<dbReference type="InterPro" id="IPR001304">
    <property type="entry name" value="C-type_lectin-like"/>
</dbReference>
<organism evidence="3 4">
    <name type="scientific">Hypothenemus hampei</name>
    <name type="common">Coffee berry borer</name>
    <dbReference type="NCBI Taxonomy" id="57062"/>
    <lineage>
        <taxon>Eukaryota</taxon>
        <taxon>Metazoa</taxon>
        <taxon>Ecdysozoa</taxon>
        <taxon>Arthropoda</taxon>
        <taxon>Hexapoda</taxon>
        <taxon>Insecta</taxon>
        <taxon>Pterygota</taxon>
        <taxon>Neoptera</taxon>
        <taxon>Endopterygota</taxon>
        <taxon>Coleoptera</taxon>
        <taxon>Polyphaga</taxon>
        <taxon>Cucujiformia</taxon>
        <taxon>Curculionidae</taxon>
        <taxon>Scolytinae</taxon>
        <taxon>Hypothenemus</taxon>
    </lineage>
</organism>
<dbReference type="InterPro" id="IPR016186">
    <property type="entry name" value="C-type_lectin-like/link_sf"/>
</dbReference>
<protein>
    <recommendedName>
        <fullName evidence="2">C-type lectin domain-containing protein</fullName>
    </recommendedName>
</protein>
<dbReference type="InterPro" id="IPR050111">
    <property type="entry name" value="C-type_lectin/snaclec_domain"/>
</dbReference>
<dbReference type="Pfam" id="PF00059">
    <property type="entry name" value="Lectin_C"/>
    <property type="match status" value="1"/>
</dbReference>
<reference evidence="3 4" key="1">
    <citation type="submission" date="2024-05" db="EMBL/GenBank/DDBJ databases">
        <title>Genetic variation in Jamaican populations of the coffee berry borer (Hypothenemus hampei).</title>
        <authorList>
            <person name="Errbii M."/>
            <person name="Myrie A."/>
        </authorList>
    </citation>
    <scope>NUCLEOTIDE SEQUENCE [LARGE SCALE GENOMIC DNA]</scope>
    <source>
        <strain evidence="3">JA-Hopewell-2020-01-JO</strain>
        <tissue evidence="3">Whole body</tissue>
    </source>
</reference>
<dbReference type="EMBL" id="JBDJPC010000003">
    <property type="protein sequence ID" value="KAL1509847.1"/>
    <property type="molecule type" value="Genomic_DNA"/>
</dbReference>
<keyword evidence="4" id="KW-1185">Reference proteome</keyword>
<keyword evidence="1" id="KW-0732">Signal</keyword>
<dbReference type="PANTHER" id="PTHR22803">
    <property type="entry name" value="MANNOSE, PHOSPHOLIPASE, LECTIN RECEPTOR RELATED"/>
    <property type="match status" value="1"/>
</dbReference>
<feature type="signal peptide" evidence="1">
    <location>
        <begin position="1"/>
        <end position="18"/>
    </location>
</feature>
<dbReference type="Proteomes" id="UP001566132">
    <property type="component" value="Unassembled WGS sequence"/>
</dbReference>
<dbReference type="SMART" id="SM00034">
    <property type="entry name" value="CLECT"/>
    <property type="match status" value="1"/>
</dbReference>
<evidence type="ECO:0000256" key="1">
    <source>
        <dbReference type="SAM" id="SignalP"/>
    </source>
</evidence>
<proteinExistence type="predicted"/>
<feature type="chain" id="PRO_5044810602" description="C-type lectin domain-containing protein" evidence="1">
    <location>
        <begin position="19"/>
        <end position="161"/>
    </location>
</feature>
<dbReference type="Gene3D" id="3.10.100.10">
    <property type="entry name" value="Mannose-Binding Protein A, subunit A"/>
    <property type="match status" value="1"/>
</dbReference>
<evidence type="ECO:0000313" key="4">
    <source>
        <dbReference type="Proteomes" id="UP001566132"/>
    </source>
</evidence>
<evidence type="ECO:0000313" key="3">
    <source>
        <dbReference type="EMBL" id="KAL1509847.1"/>
    </source>
</evidence>
<comment type="caution">
    <text evidence="3">The sequence shown here is derived from an EMBL/GenBank/DDBJ whole genome shotgun (WGS) entry which is preliminary data.</text>
</comment>
<dbReference type="AlphaFoldDB" id="A0ABD1F3K1"/>
<name>A0ABD1F3K1_HYPHA</name>
<dbReference type="SUPFAM" id="SSF56436">
    <property type="entry name" value="C-type lectin-like"/>
    <property type="match status" value="1"/>
</dbReference>
<feature type="domain" description="C-type lectin" evidence="2">
    <location>
        <begin position="28"/>
        <end position="158"/>
    </location>
</feature>
<accession>A0ABD1F3K1</accession>
<gene>
    <name evidence="3" type="ORF">ABEB36_004524</name>
</gene>
<dbReference type="CDD" id="cd00037">
    <property type="entry name" value="CLECT"/>
    <property type="match status" value="1"/>
</dbReference>
<dbReference type="PROSITE" id="PS50041">
    <property type="entry name" value="C_TYPE_LECTIN_2"/>
    <property type="match status" value="1"/>
</dbReference>
<sequence>MFRLTFLALAALFLVVEASPHRNATGTIQVKYYSILNEDRSFVGAILACEKAGMQIASVNSEEEQLLLQSAIDSASVKSPFGYWIGAAAVDDSDTDVFYWINSGLKMLTYKNWGTSQPNFINYSHDGICVRVGNYFKVDEPYQWENFDCTAELFYICEAQS</sequence>
<evidence type="ECO:0000259" key="2">
    <source>
        <dbReference type="PROSITE" id="PS50041"/>
    </source>
</evidence>